<evidence type="ECO:0000259" key="1">
    <source>
        <dbReference type="PROSITE" id="PS51725"/>
    </source>
</evidence>
<reference evidence="2 3" key="1">
    <citation type="submission" date="2019-02" db="EMBL/GenBank/DDBJ databases">
        <title>Deep-cultivation of Planctomycetes and their phenomic and genomic characterization uncovers novel biology.</title>
        <authorList>
            <person name="Wiegand S."/>
            <person name="Jogler M."/>
            <person name="Boedeker C."/>
            <person name="Pinto D."/>
            <person name="Vollmers J."/>
            <person name="Rivas-Marin E."/>
            <person name="Kohn T."/>
            <person name="Peeters S.H."/>
            <person name="Heuer A."/>
            <person name="Rast P."/>
            <person name="Oberbeckmann S."/>
            <person name="Bunk B."/>
            <person name="Jeske O."/>
            <person name="Meyerdierks A."/>
            <person name="Storesund J.E."/>
            <person name="Kallscheuer N."/>
            <person name="Luecker S."/>
            <person name="Lage O.M."/>
            <person name="Pohl T."/>
            <person name="Merkel B.J."/>
            <person name="Hornburger P."/>
            <person name="Mueller R.-W."/>
            <person name="Bruemmer F."/>
            <person name="Labrenz M."/>
            <person name="Spormann A.M."/>
            <person name="Op den Camp H."/>
            <person name="Overmann J."/>
            <person name="Amann R."/>
            <person name="Jetten M.S.M."/>
            <person name="Mascher T."/>
            <person name="Medema M.H."/>
            <person name="Devos D.P."/>
            <person name="Kaster A.-K."/>
            <person name="Ovreas L."/>
            <person name="Rohde M."/>
            <person name="Galperin M.Y."/>
            <person name="Jogler C."/>
        </authorList>
    </citation>
    <scope>NUCLEOTIDE SEQUENCE [LARGE SCALE GENOMIC DNA]</scope>
    <source>
        <strain evidence="2 3">ETA_A8</strain>
    </source>
</reference>
<dbReference type="PROSITE" id="PS51725">
    <property type="entry name" value="ABM"/>
    <property type="match status" value="1"/>
</dbReference>
<dbReference type="EMBL" id="CP036274">
    <property type="protein sequence ID" value="QDU26378.1"/>
    <property type="molecule type" value="Genomic_DNA"/>
</dbReference>
<dbReference type="SUPFAM" id="SSF54909">
    <property type="entry name" value="Dimeric alpha+beta barrel"/>
    <property type="match status" value="1"/>
</dbReference>
<accession>A0A517Y813</accession>
<dbReference type="Pfam" id="PF03992">
    <property type="entry name" value="ABM"/>
    <property type="match status" value="1"/>
</dbReference>
<evidence type="ECO:0000313" key="3">
    <source>
        <dbReference type="Proteomes" id="UP000315017"/>
    </source>
</evidence>
<dbReference type="GO" id="GO:0005829">
    <property type="term" value="C:cytosol"/>
    <property type="evidence" value="ECO:0007669"/>
    <property type="project" value="TreeGrafter"/>
</dbReference>
<keyword evidence="3" id="KW-1185">Reference proteome</keyword>
<dbReference type="KEGG" id="aagg:ETAA8_14560"/>
<dbReference type="PANTHER" id="PTHR33336">
    <property type="entry name" value="QUINOL MONOOXYGENASE YGIN-RELATED"/>
    <property type="match status" value="1"/>
</dbReference>
<dbReference type="Proteomes" id="UP000315017">
    <property type="component" value="Chromosome"/>
</dbReference>
<dbReference type="GO" id="GO:0004497">
    <property type="term" value="F:monooxygenase activity"/>
    <property type="evidence" value="ECO:0007669"/>
    <property type="project" value="UniProtKB-KW"/>
</dbReference>
<dbReference type="PANTHER" id="PTHR33336:SF3">
    <property type="entry name" value="ABM DOMAIN-CONTAINING PROTEIN"/>
    <property type="match status" value="1"/>
</dbReference>
<gene>
    <name evidence="2" type="primary">ygiN_2</name>
    <name evidence="2" type="ORF">ETAA8_14560</name>
</gene>
<dbReference type="OrthoDB" id="287932at2"/>
<dbReference type="AlphaFoldDB" id="A0A517Y813"/>
<keyword evidence="2" id="KW-0560">Oxidoreductase</keyword>
<organism evidence="2 3">
    <name type="scientific">Anatilimnocola aggregata</name>
    <dbReference type="NCBI Taxonomy" id="2528021"/>
    <lineage>
        <taxon>Bacteria</taxon>
        <taxon>Pseudomonadati</taxon>
        <taxon>Planctomycetota</taxon>
        <taxon>Planctomycetia</taxon>
        <taxon>Pirellulales</taxon>
        <taxon>Pirellulaceae</taxon>
        <taxon>Anatilimnocola</taxon>
    </lineage>
</organism>
<dbReference type="InterPro" id="IPR011008">
    <property type="entry name" value="Dimeric_a/b-barrel"/>
</dbReference>
<feature type="domain" description="ABM" evidence="1">
    <location>
        <begin position="2"/>
        <end position="99"/>
    </location>
</feature>
<proteinExistence type="predicted"/>
<protein>
    <submittedName>
        <fullName evidence="2">Putative quinol monooxygenase YgiN</fullName>
        <ecNumber evidence="2">1.-.-.-</ecNumber>
    </submittedName>
</protein>
<keyword evidence="2" id="KW-0503">Monooxygenase</keyword>
<dbReference type="InterPro" id="IPR050744">
    <property type="entry name" value="AI-2_Isomerase_LsrG"/>
</dbReference>
<dbReference type="Gene3D" id="3.30.70.100">
    <property type="match status" value="1"/>
</dbReference>
<name>A0A517Y813_9BACT</name>
<sequence length="102" mass="11418">MIVVLATIELHSGKRNDFLDEFHKIVAPVRAESGCIEYFPATDHATNLPAQSPARADTVVVVEKWESIEHLEAHLIAPHMMSYRPRVKDFVKSVSLQILSPA</sequence>
<evidence type="ECO:0000313" key="2">
    <source>
        <dbReference type="EMBL" id="QDU26378.1"/>
    </source>
</evidence>
<dbReference type="InterPro" id="IPR007138">
    <property type="entry name" value="ABM_dom"/>
</dbReference>
<dbReference type="EC" id="1.-.-.-" evidence="2"/>